<feature type="transmembrane region" description="Helical" evidence="8">
    <location>
        <begin position="395"/>
        <end position="412"/>
    </location>
</feature>
<feature type="transmembrane region" description="Helical" evidence="8">
    <location>
        <begin position="302"/>
        <end position="321"/>
    </location>
</feature>
<keyword evidence="7 8" id="KW-0472">Membrane</keyword>
<feature type="transmembrane region" description="Helical" evidence="8">
    <location>
        <begin position="480"/>
        <end position="502"/>
    </location>
</feature>
<dbReference type="EMBL" id="BMGB01000001">
    <property type="protein sequence ID" value="GGB07085.1"/>
    <property type="molecule type" value="Genomic_DNA"/>
</dbReference>
<protein>
    <submittedName>
        <fullName evidence="9">Iron-hydroxamate transporter permease subunit</fullName>
    </submittedName>
</protein>
<feature type="transmembrane region" description="Helical" evidence="8">
    <location>
        <begin position="569"/>
        <end position="596"/>
    </location>
</feature>
<dbReference type="CDD" id="cd06550">
    <property type="entry name" value="TM_ABC_iron-siderophores_like"/>
    <property type="match status" value="2"/>
</dbReference>
<evidence type="ECO:0000313" key="10">
    <source>
        <dbReference type="Proteomes" id="UP000606922"/>
    </source>
</evidence>
<dbReference type="InterPro" id="IPR000522">
    <property type="entry name" value="ABC_transptr_permease_BtuC"/>
</dbReference>
<dbReference type="Pfam" id="PF01032">
    <property type="entry name" value="FecCD"/>
    <property type="match status" value="2"/>
</dbReference>
<dbReference type="GO" id="GO:0022857">
    <property type="term" value="F:transmembrane transporter activity"/>
    <property type="evidence" value="ECO:0007669"/>
    <property type="project" value="InterPro"/>
</dbReference>
<keyword evidence="3" id="KW-0813">Transport</keyword>
<evidence type="ECO:0000256" key="8">
    <source>
        <dbReference type="SAM" id="Phobius"/>
    </source>
</evidence>
<keyword evidence="10" id="KW-1185">Reference proteome</keyword>
<dbReference type="PANTHER" id="PTHR30472:SF37">
    <property type="entry name" value="FE(3+) DICITRATE TRANSPORT SYSTEM PERMEASE PROTEIN FECD-RELATED"/>
    <property type="match status" value="1"/>
</dbReference>
<reference evidence="9" key="2">
    <citation type="submission" date="2020-09" db="EMBL/GenBank/DDBJ databases">
        <authorList>
            <person name="Sun Q."/>
            <person name="Zhou Y."/>
        </authorList>
    </citation>
    <scope>NUCLEOTIDE SEQUENCE</scope>
    <source>
        <strain evidence="9">CGMCC 1.12813</strain>
    </source>
</reference>
<dbReference type="GO" id="GO:0033214">
    <property type="term" value="P:siderophore-iron import into cell"/>
    <property type="evidence" value="ECO:0007669"/>
    <property type="project" value="TreeGrafter"/>
</dbReference>
<evidence type="ECO:0000313" key="9">
    <source>
        <dbReference type="EMBL" id="GGB07085.1"/>
    </source>
</evidence>
<dbReference type="PANTHER" id="PTHR30472">
    <property type="entry name" value="FERRIC ENTEROBACTIN TRANSPORT SYSTEM PERMEASE PROTEIN"/>
    <property type="match status" value="1"/>
</dbReference>
<dbReference type="Gene3D" id="1.10.3470.10">
    <property type="entry name" value="ABC transporter involved in vitamin B12 uptake, BtuC"/>
    <property type="match status" value="2"/>
</dbReference>
<dbReference type="NCBIfam" id="NF007867">
    <property type="entry name" value="PRK10577.1-3"/>
    <property type="match status" value="1"/>
</dbReference>
<accession>A0A916SPP5</accession>
<feature type="transmembrane region" description="Helical" evidence="8">
    <location>
        <begin position="641"/>
        <end position="658"/>
    </location>
</feature>
<evidence type="ECO:0000256" key="7">
    <source>
        <dbReference type="ARBA" id="ARBA00023136"/>
    </source>
</evidence>
<keyword evidence="5 8" id="KW-0812">Transmembrane</keyword>
<evidence type="ECO:0000256" key="3">
    <source>
        <dbReference type="ARBA" id="ARBA00022448"/>
    </source>
</evidence>
<feature type="transmembrane region" description="Helical" evidence="8">
    <location>
        <begin position="522"/>
        <end position="541"/>
    </location>
</feature>
<feature type="transmembrane region" description="Helical" evidence="8">
    <location>
        <begin position="78"/>
        <end position="94"/>
    </location>
</feature>
<feature type="transmembrane region" description="Helical" evidence="8">
    <location>
        <begin position="215"/>
        <end position="234"/>
    </location>
</feature>
<evidence type="ECO:0000256" key="4">
    <source>
        <dbReference type="ARBA" id="ARBA00022475"/>
    </source>
</evidence>
<name>A0A916SPP5_9MICO</name>
<keyword evidence="6 8" id="KW-1133">Transmembrane helix</keyword>
<evidence type="ECO:0000256" key="5">
    <source>
        <dbReference type="ARBA" id="ARBA00022692"/>
    </source>
</evidence>
<feature type="transmembrane region" description="Helical" evidence="8">
    <location>
        <begin position="265"/>
        <end position="290"/>
    </location>
</feature>
<gene>
    <name evidence="9" type="ORF">GCM10010979_22040</name>
</gene>
<keyword evidence="4" id="KW-1003">Cell membrane</keyword>
<feature type="transmembrane region" description="Helical" evidence="8">
    <location>
        <begin position="449"/>
        <end position="471"/>
    </location>
</feature>
<sequence length="662" mass="65898">MLAVVLGAVHITQGSADVSPLDLFASLTGAGNDQATAILVASRLPRLMAGVIVGVALGVAGVLLQTVARNILASPDTLAVNAGAYFAVVAFSVFGLSLPLLASGAVAFVGGLAAAALVLALSAGRETGTVRLILAGSAIALALGSATTVLLLLFPERTIGLYAWGQGTIGQNGSTVVSTFGPVIVVGAVLALLFARRFDLLALGDDTASVLGVNVRRAQLIGVLVAIVLSAAAVNVAGPIGFVGLAAPAIARLIAAKVPGMQRHILLIPAAAILGVIVVLGADVLLRLVFGGAAGVEVPTGVVTTIFGAVFLVALALRMRASSEAAGRGLVSSRTVSTRRRITLSGIAAVLLVVVVVASLLLGDTKLLGGDLVNWVTGQSGPIVDFVLGTRAPRVFAAALAGAAFALAGAVVQAVSRNPLAEPAILGVTGGAGLGAVFVITLWPVASFVAVTGGGLIGAVGAAVIVFGLAARGGFANNRLILIGLGVSAAAAAGVSMLIIATDPYNGAKALTWLSGSTYGRTLPQLVPLAIALVFALPVLLSARRELDLLAFDDDTPRVLGIRIAPARLGLLAVSVVLTAAAVAAVGSIGFVGLVAPHAARALVGARHSAVLPLSALLGAILVCVADTLGRTAIAPAQLPAGLLTAVVGAPYFVWLLWRSRR</sequence>
<dbReference type="SUPFAM" id="SSF81345">
    <property type="entry name" value="ABC transporter involved in vitamin B12 uptake, BtuC"/>
    <property type="match status" value="2"/>
</dbReference>
<comment type="similarity">
    <text evidence="2">Belongs to the binding-protein-dependent transport system permease family. FecCD subfamily.</text>
</comment>
<feature type="transmembrane region" description="Helical" evidence="8">
    <location>
        <begin position="132"/>
        <end position="154"/>
    </location>
</feature>
<dbReference type="InterPro" id="IPR037294">
    <property type="entry name" value="ABC_BtuC-like"/>
</dbReference>
<dbReference type="Proteomes" id="UP000606922">
    <property type="component" value="Unassembled WGS sequence"/>
</dbReference>
<feature type="transmembrane region" description="Helical" evidence="8">
    <location>
        <begin position="608"/>
        <end position="629"/>
    </location>
</feature>
<evidence type="ECO:0000256" key="2">
    <source>
        <dbReference type="ARBA" id="ARBA00007935"/>
    </source>
</evidence>
<feature type="transmembrane region" description="Helical" evidence="8">
    <location>
        <begin position="342"/>
        <end position="362"/>
    </location>
</feature>
<proteinExistence type="inferred from homology"/>
<feature type="transmembrane region" description="Helical" evidence="8">
    <location>
        <begin position="174"/>
        <end position="195"/>
    </location>
</feature>
<feature type="transmembrane region" description="Helical" evidence="8">
    <location>
        <begin position="47"/>
        <end position="66"/>
    </location>
</feature>
<comment type="subcellular location">
    <subcellularLocation>
        <location evidence="1">Cell membrane</location>
        <topology evidence="1">Multi-pass membrane protein</topology>
    </subcellularLocation>
</comment>
<evidence type="ECO:0000256" key="1">
    <source>
        <dbReference type="ARBA" id="ARBA00004651"/>
    </source>
</evidence>
<comment type="caution">
    <text evidence="9">The sequence shown here is derived from an EMBL/GenBank/DDBJ whole genome shotgun (WGS) entry which is preliminary data.</text>
</comment>
<feature type="transmembrane region" description="Helical" evidence="8">
    <location>
        <begin position="424"/>
        <end position="443"/>
    </location>
</feature>
<feature type="transmembrane region" description="Helical" evidence="8">
    <location>
        <begin position="100"/>
        <end position="120"/>
    </location>
</feature>
<reference evidence="9" key="1">
    <citation type="journal article" date="2014" name="Int. J. Syst. Evol. Microbiol.">
        <title>Complete genome sequence of Corynebacterium casei LMG S-19264T (=DSM 44701T), isolated from a smear-ripened cheese.</title>
        <authorList>
            <consortium name="US DOE Joint Genome Institute (JGI-PGF)"/>
            <person name="Walter F."/>
            <person name="Albersmeier A."/>
            <person name="Kalinowski J."/>
            <person name="Ruckert C."/>
        </authorList>
    </citation>
    <scope>NUCLEOTIDE SEQUENCE</scope>
    <source>
        <strain evidence="9">CGMCC 1.12813</strain>
    </source>
</reference>
<evidence type="ECO:0000256" key="6">
    <source>
        <dbReference type="ARBA" id="ARBA00022989"/>
    </source>
</evidence>
<organism evidence="9 10">
    <name type="scientific">Conyzicola nivalis</name>
    <dbReference type="NCBI Taxonomy" id="1477021"/>
    <lineage>
        <taxon>Bacteria</taxon>
        <taxon>Bacillati</taxon>
        <taxon>Actinomycetota</taxon>
        <taxon>Actinomycetes</taxon>
        <taxon>Micrococcales</taxon>
        <taxon>Microbacteriaceae</taxon>
        <taxon>Conyzicola</taxon>
    </lineage>
</organism>
<dbReference type="FunFam" id="1.10.3470.10:FF:000001">
    <property type="entry name" value="Vitamin B12 ABC transporter permease BtuC"/>
    <property type="match status" value="1"/>
</dbReference>
<dbReference type="AlphaFoldDB" id="A0A916SPP5"/>
<dbReference type="GO" id="GO:0005886">
    <property type="term" value="C:plasma membrane"/>
    <property type="evidence" value="ECO:0007669"/>
    <property type="project" value="UniProtKB-SubCell"/>
</dbReference>